<protein>
    <submittedName>
        <fullName evidence="3">Uncharacterized protein LOC100209497 isoform X2</fullName>
    </submittedName>
</protein>
<keyword evidence="1" id="KW-0812">Transmembrane</keyword>
<dbReference type="Proteomes" id="UP001652625">
    <property type="component" value="Chromosome 10"/>
</dbReference>
<keyword evidence="1" id="KW-0472">Membrane</keyword>
<organism evidence="2 3">
    <name type="scientific">Hydra vulgaris</name>
    <name type="common">Hydra</name>
    <name type="synonym">Hydra attenuata</name>
    <dbReference type="NCBI Taxonomy" id="6087"/>
    <lineage>
        <taxon>Eukaryota</taxon>
        <taxon>Metazoa</taxon>
        <taxon>Cnidaria</taxon>
        <taxon>Hydrozoa</taxon>
        <taxon>Hydroidolina</taxon>
        <taxon>Anthoathecata</taxon>
        <taxon>Aplanulata</taxon>
        <taxon>Hydridae</taxon>
        <taxon>Hydra</taxon>
    </lineage>
</organism>
<name>A0ABM4CNU9_HYDVU</name>
<keyword evidence="1" id="KW-1133">Transmembrane helix</keyword>
<evidence type="ECO:0000313" key="3">
    <source>
        <dbReference type="RefSeq" id="XP_065663510.1"/>
    </source>
</evidence>
<dbReference type="GeneID" id="100209497"/>
<accession>A0ABM4CNU9</accession>
<sequence>MNGLSIELQEIKKFVGDLCVEKIKTQKEKVKQTQSRQVRNGKKIRYVKSPSYIPTFEQKFENVNLLDNSSTCDYRSRKGFTSCCQYLHRSKVGMTLICVAMFMMGVVVGFIPFIKVYVDSCQDDRRVLQKMVNFFDTTNGSFSKGHMPSEPTIYIGHAKGNNDIVLECSGEIEIQEIEYSGIASSKESKEKVSEYCKEHSQKAFNNVRCVVSLKKVYQVPYDEESFTQISYTCKLPTK</sequence>
<proteinExistence type="predicted"/>
<feature type="transmembrane region" description="Helical" evidence="1">
    <location>
        <begin position="96"/>
        <end position="118"/>
    </location>
</feature>
<evidence type="ECO:0000313" key="2">
    <source>
        <dbReference type="Proteomes" id="UP001652625"/>
    </source>
</evidence>
<gene>
    <name evidence="3" type="primary">LOC100209497</name>
</gene>
<evidence type="ECO:0000256" key="1">
    <source>
        <dbReference type="SAM" id="Phobius"/>
    </source>
</evidence>
<keyword evidence="2" id="KW-1185">Reference proteome</keyword>
<reference evidence="3" key="1">
    <citation type="submission" date="2025-08" db="UniProtKB">
        <authorList>
            <consortium name="RefSeq"/>
        </authorList>
    </citation>
    <scope>IDENTIFICATION</scope>
</reference>
<dbReference type="RefSeq" id="XP_065663510.1">
    <property type="nucleotide sequence ID" value="XM_065807438.1"/>
</dbReference>